<evidence type="ECO:0000256" key="1">
    <source>
        <dbReference type="SAM" id="Phobius"/>
    </source>
</evidence>
<dbReference type="EMBL" id="JYPD01000025">
    <property type="protein sequence ID" value="KXK08425.1"/>
    <property type="molecule type" value="Genomic_DNA"/>
</dbReference>
<dbReference type="AlphaFoldDB" id="A0A136KG78"/>
<keyword evidence="1" id="KW-0812">Transmembrane</keyword>
<evidence type="ECO:0000313" key="2">
    <source>
        <dbReference type="EMBL" id="KXK08425.1"/>
    </source>
</evidence>
<dbReference type="Proteomes" id="UP000070449">
    <property type="component" value="Unassembled WGS sequence"/>
</dbReference>
<dbReference type="PANTHER" id="PTHR37422:SF13">
    <property type="entry name" value="LIPOPOLYSACCHARIDE BIOSYNTHESIS PROTEIN PA4999-RELATED"/>
    <property type="match status" value="1"/>
</dbReference>
<feature type="transmembrane region" description="Helical" evidence="1">
    <location>
        <begin position="395"/>
        <end position="413"/>
    </location>
</feature>
<keyword evidence="1" id="KW-0472">Membrane</keyword>
<keyword evidence="1" id="KW-1133">Transmembrane helix</keyword>
<name>A0A136KG78_9BACT</name>
<feature type="transmembrane region" description="Helical" evidence="1">
    <location>
        <begin position="162"/>
        <end position="185"/>
    </location>
</feature>
<feature type="transmembrane region" description="Helical" evidence="1">
    <location>
        <begin position="78"/>
        <end position="97"/>
    </location>
</feature>
<accession>A0A136KG78</accession>
<dbReference type="InterPro" id="IPR051533">
    <property type="entry name" value="WaaL-like"/>
</dbReference>
<feature type="transmembrane region" description="Helical" evidence="1">
    <location>
        <begin position="363"/>
        <end position="383"/>
    </location>
</feature>
<feature type="transmembrane region" description="Helical" evidence="1">
    <location>
        <begin position="280"/>
        <end position="300"/>
    </location>
</feature>
<feature type="transmembrane region" description="Helical" evidence="1">
    <location>
        <begin position="12"/>
        <end position="29"/>
    </location>
</feature>
<dbReference type="PANTHER" id="PTHR37422">
    <property type="entry name" value="TEICHURONIC ACID BIOSYNTHESIS PROTEIN TUAE"/>
    <property type="match status" value="1"/>
</dbReference>
<evidence type="ECO:0008006" key="4">
    <source>
        <dbReference type="Google" id="ProtNLM"/>
    </source>
</evidence>
<proteinExistence type="predicted"/>
<feature type="transmembrane region" description="Helical" evidence="1">
    <location>
        <begin position="205"/>
        <end position="222"/>
    </location>
</feature>
<evidence type="ECO:0000313" key="3">
    <source>
        <dbReference type="Proteomes" id="UP000070449"/>
    </source>
</evidence>
<feature type="transmembrane region" description="Helical" evidence="1">
    <location>
        <begin position="44"/>
        <end position="66"/>
    </location>
</feature>
<protein>
    <recommendedName>
        <fullName evidence="4">O-Antigen ligase</fullName>
    </recommendedName>
</protein>
<organism evidence="2 3">
    <name type="scientific">candidate division WS6 bacterium OLB21</name>
    <dbReference type="NCBI Taxonomy" id="1617427"/>
    <lineage>
        <taxon>Bacteria</taxon>
        <taxon>Candidatus Dojkabacteria</taxon>
    </lineage>
</organism>
<gene>
    <name evidence="2" type="ORF">UZ20_WS6002000954</name>
</gene>
<reference evidence="2 3" key="1">
    <citation type="submission" date="2015-02" db="EMBL/GenBank/DDBJ databases">
        <title>Improved understanding of the partial-nitritation anammox process through 23 genomes representing the majority of the microbial community.</title>
        <authorList>
            <person name="Speth D.R."/>
            <person name="In T Zandt M."/>
            <person name="Guerrero Cruz S."/>
            <person name="Jetten M.S."/>
            <person name="Dutilh B.E."/>
        </authorList>
    </citation>
    <scope>NUCLEOTIDE SEQUENCE [LARGE SCALE GENOMIC DNA]</scope>
    <source>
        <strain evidence="2">OLB21</strain>
    </source>
</reference>
<sequence length="447" mass="50255">MVTKWGTISRARFLATGFAVLLALIPFVFDTSFAPKGWELPKVAAIQIFLLLLLSIYALSCIVLLRPGRKLMYRRDKILLVVLLIFSFSSFVSQFTYNLRLDQLYNPLYQRILDPSSGEYTIHMAIFGNQFRETGLITMSILFATAWVAMREIRSRHLPFMFAALGGGALLQAIFGIMQFLVIGLQNTERFADGLVVYGTFGQNNFYSGYLLCGLVATAYFLANKDAKIRLISLISSIIIILGILLSLSYFAWIVMILLVAIVIREGLSKQKSLFLRQKPVIIAVALLSLPMAILLLQLFPDYLHRINIWKAVLQQYIIIPMQDPSLMNTVRLFFGSGFDTLQEFLYRAIELSGSNIDRSHNIIFDVLAFTGVFGLVVMAFLARKAIKISISSRSRQIDFAVILVFIWFVRSLVHTSSILNLLVAFIFVGALIGAASDLPSRKALKK</sequence>
<comment type="caution">
    <text evidence="2">The sequence shown here is derived from an EMBL/GenBank/DDBJ whole genome shotgun (WGS) entry which is preliminary data.</text>
</comment>